<name>A0A327ZJX3_9ACTN</name>
<keyword evidence="3" id="KW-1185">Reference proteome</keyword>
<evidence type="ECO:0000259" key="1">
    <source>
        <dbReference type="Pfam" id="PF03781"/>
    </source>
</evidence>
<dbReference type="InterPro" id="IPR016187">
    <property type="entry name" value="CTDL_fold"/>
</dbReference>
<reference evidence="2 3" key="1">
    <citation type="submission" date="2018-06" db="EMBL/GenBank/DDBJ databases">
        <title>Genomic Encyclopedia of Type Strains, Phase III (KMG-III): the genomes of soil and plant-associated and newly described type strains.</title>
        <authorList>
            <person name="Whitman W."/>
        </authorList>
    </citation>
    <scope>NUCLEOTIDE SEQUENCE [LARGE SCALE GENOMIC DNA]</scope>
    <source>
        <strain evidence="2 3">CGMCC 4.7090</strain>
    </source>
</reference>
<dbReference type="EMBL" id="QLMJ01000001">
    <property type="protein sequence ID" value="RAK42959.1"/>
    <property type="molecule type" value="Genomic_DNA"/>
</dbReference>
<dbReference type="GO" id="GO:0120147">
    <property type="term" value="F:formylglycine-generating oxidase activity"/>
    <property type="evidence" value="ECO:0007669"/>
    <property type="project" value="TreeGrafter"/>
</dbReference>
<feature type="domain" description="Sulfatase-modifying factor enzyme-like" evidence="1">
    <location>
        <begin position="18"/>
        <end position="318"/>
    </location>
</feature>
<evidence type="ECO:0000313" key="3">
    <source>
        <dbReference type="Proteomes" id="UP000249341"/>
    </source>
</evidence>
<comment type="caution">
    <text evidence="2">The sequence shown here is derived from an EMBL/GenBank/DDBJ whole genome shotgun (WGS) entry which is preliminary data.</text>
</comment>
<evidence type="ECO:0000313" key="2">
    <source>
        <dbReference type="EMBL" id="RAK42959.1"/>
    </source>
</evidence>
<organism evidence="2 3">
    <name type="scientific">Actinoplanes lutulentus</name>
    <dbReference type="NCBI Taxonomy" id="1287878"/>
    <lineage>
        <taxon>Bacteria</taxon>
        <taxon>Bacillati</taxon>
        <taxon>Actinomycetota</taxon>
        <taxon>Actinomycetes</taxon>
        <taxon>Micromonosporales</taxon>
        <taxon>Micromonosporaceae</taxon>
        <taxon>Actinoplanes</taxon>
    </lineage>
</organism>
<dbReference type="Pfam" id="PF03781">
    <property type="entry name" value="FGE-sulfatase"/>
    <property type="match status" value="1"/>
</dbReference>
<gene>
    <name evidence="2" type="ORF">B0I29_10189</name>
</gene>
<dbReference type="AlphaFoldDB" id="A0A327ZJX3"/>
<accession>A0A327ZJX3</accession>
<dbReference type="InterPro" id="IPR051043">
    <property type="entry name" value="Sulfatase_Mod_Factor_Kinase"/>
</dbReference>
<dbReference type="SUPFAM" id="SSF56436">
    <property type="entry name" value="C-type lectin-like"/>
    <property type="match status" value="1"/>
</dbReference>
<dbReference type="InterPro" id="IPR042095">
    <property type="entry name" value="SUMF_sf"/>
</dbReference>
<sequence>MTVIETIGVAEPAGNPPAPGMIWIPGGTFQMGSDGHYPEEAPVHTVSVDGFWIDRTTVTNRQFGRFVAKTGYVTEAERSPDPADYPGARPELLVPASTVFVAPAHRVDMSNPYNWWTYVPGADWRHPQGPGSSIKKRPDHPVVHVTWADVQAYARWAGKQLPSEAEWEFAARGGLDGAPYAWGDTFNPDGRWMANTWQGEFPYLNTMDDGHRGTAPVGSFPPNGYGLLDMIGNVWEWTDDWYQAHRVPSHACCAVDNPRGGDRAASHDPSTPGVSIARKVMKGGSHLCSPNYCRRYRPAARMPQPVDTATSHLGFRCIVRSPDTPDVIRHG</sequence>
<dbReference type="PANTHER" id="PTHR23150">
    <property type="entry name" value="SULFATASE MODIFYING FACTOR 1, 2"/>
    <property type="match status" value="1"/>
</dbReference>
<dbReference type="InterPro" id="IPR005532">
    <property type="entry name" value="SUMF_dom"/>
</dbReference>
<dbReference type="Proteomes" id="UP000249341">
    <property type="component" value="Unassembled WGS sequence"/>
</dbReference>
<proteinExistence type="predicted"/>
<dbReference type="Gene3D" id="3.90.1580.10">
    <property type="entry name" value="paralog of FGE (formylglycine-generating enzyme)"/>
    <property type="match status" value="1"/>
</dbReference>
<protein>
    <submittedName>
        <fullName evidence="2">Formylglycine-generating enzyme required for sulfatase activity</fullName>
    </submittedName>
</protein>
<dbReference type="PANTHER" id="PTHR23150:SF19">
    <property type="entry name" value="FORMYLGLYCINE-GENERATING ENZYME"/>
    <property type="match status" value="1"/>
</dbReference>